<proteinExistence type="predicted"/>
<protein>
    <submittedName>
        <fullName evidence="1">Uncharacterized protein</fullName>
    </submittedName>
</protein>
<dbReference type="AlphaFoldDB" id="A0A7C6EN12"/>
<organism evidence="1">
    <name type="scientific">candidate division WOR-3 bacterium</name>
    <dbReference type="NCBI Taxonomy" id="2052148"/>
    <lineage>
        <taxon>Bacteria</taxon>
        <taxon>Bacteria division WOR-3</taxon>
    </lineage>
</organism>
<accession>A0A7C6EN12</accession>
<name>A0A7C6EN12_UNCW3</name>
<sequence>MTRRNFLKSIGLFISTFVSLKSLPKLLWAGKWEHSKKNLWLNGKFVQKTVDLSLYGTGKIKAKIDGRWQTYSLIEPNKEFIEWNLKRRLEFIDNIKSGKMPELGGPHSGVVATYGLKRFDSQFSLNNAVKGTGLAPKDEKLDEAIDLLKSTFDKKMPEKMDVLKSLYENADFFDWRKQTSLELYTTKDFETHTFLNIMENPVATIVFMDIPTYELRTVGRIVHPEDETALPGEKKLLQFVNLAHEYMHGKFPRMFPLLLFYIVEVFDNTPGSKRGIRVVPELPSE</sequence>
<evidence type="ECO:0000313" key="1">
    <source>
        <dbReference type="EMBL" id="HHS62889.1"/>
    </source>
</evidence>
<comment type="caution">
    <text evidence="1">The sequence shown here is derived from an EMBL/GenBank/DDBJ whole genome shotgun (WGS) entry which is preliminary data.</text>
</comment>
<reference evidence="1" key="1">
    <citation type="journal article" date="2020" name="mSystems">
        <title>Genome- and Community-Level Interaction Insights into Carbon Utilization and Element Cycling Functions of Hydrothermarchaeota in Hydrothermal Sediment.</title>
        <authorList>
            <person name="Zhou Z."/>
            <person name="Liu Y."/>
            <person name="Xu W."/>
            <person name="Pan J."/>
            <person name="Luo Z.H."/>
            <person name="Li M."/>
        </authorList>
    </citation>
    <scope>NUCLEOTIDE SEQUENCE [LARGE SCALE GENOMIC DNA]</scope>
    <source>
        <strain evidence="1">SpSt-783</strain>
    </source>
</reference>
<gene>
    <name evidence="1" type="ORF">ENV70_04655</name>
</gene>
<dbReference type="EMBL" id="DTHJ01000095">
    <property type="protein sequence ID" value="HHS62889.1"/>
    <property type="molecule type" value="Genomic_DNA"/>
</dbReference>